<proteinExistence type="predicted"/>
<dbReference type="CDD" id="cd01483">
    <property type="entry name" value="E1_enzyme_family"/>
    <property type="match status" value="1"/>
</dbReference>
<dbReference type="InterPro" id="IPR000415">
    <property type="entry name" value="Nitroreductase-like"/>
</dbReference>
<comment type="caution">
    <text evidence="2">The sequence shown here is derived from an EMBL/GenBank/DDBJ whole genome shotgun (WGS) entry which is preliminary data.</text>
</comment>
<dbReference type="InterPro" id="IPR035985">
    <property type="entry name" value="Ubiquitin-activating_enz"/>
</dbReference>
<dbReference type="PANTHER" id="PTHR43267">
    <property type="entry name" value="TRNA THREONYLCARBAMOYLADENOSINE DEHYDRATASE"/>
    <property type="match status" value="1"/>
</dbReference>
<evidence type="ECO:0000313" key="3">
    <source>
        <dbReference type="Proteomes" id="UP001601444"/>
    </source>
</evidence>
<dbReference type="RefSeq" id="WP_387701832.1">
    <property type="nucleotide sequence ID" value="NZ_JBIAMX010000014.1"/>
</dbReference>
<dbReference type="InterPro" id="IPR045886">
    <property type="entry name" value="ThiF/MoeB/HesA"/>
</dbReference>
<dbReference type="SUPFAM" id="SSF69572">
    <property type="entry name" value="Activating enzymes of the ubiquitin-like proteins"/>
    <property type="match status" value="1"/>
</dbReference>
<organism evidence="2 3">
    <name type="scientific">Nocardia thailandica</name>
    <dbReference type="NCBI Taxonomy" id="257275"/>
    <lineage>
        <taxon>Bacteria</taxon>
        <taxon>Bacillati</taxon>
        <taxon>Actinomycetota</taxon>
        <taxon>Actinomycetes</taxon>
        <taxon>Mycobacteriales</taxon>
        <taxon>Nocardiaceae</taxon>
        <taxon>Nocardia</taxon>
    </lineage>
</organism>
<sequence>MTEHDIDTEYRAQVLDPADPIDAARLRLLSAAAGIRVRDLRGAMQRELSELVGVPADIDPEDHRWVHYPWRHTLVGVLAEPAYRAIRLDRNRNKLTLDEQRRLASGTIGIVGQSVGHAIAFALAQEGSCGRLRLADFDTLDLSNLNRVPGGLFDIGVNKCVVTARRIAELDPYLPVEIQPTGVDIDSVDEFLDGLTLVIEECDSLDMKFAVREAARRRGLPVFMETSDGGLFDVERYDLEPGRAPFHGVLGATTGADLRGLTTREKAPHVLRILDPDRLSDRMAASLAEIDETVTTWPQLAGDVALGAAVVAAAVRRLGLGRKLSSGRTRVDLDADLDSLAEPVIPDDTVLTVEPADLAPEPEPADPVTAILACAQRAPSGGNVQPWRLDTPPGLVRVTLDPSRTSAMDIGLRGSAVAVGAALYNARAAAAAHGLLGETRFVTGDRAAPLTAELRLGGGTDAALAADYPAALARETSRHLGDARPLPPEAGTVLAAAAAAESANLRVLTAAPDLAAAADLLGESDRVRYLTPQLHAQLYGELRWPGEDLRTGIDIRSLEPAPDELAEIQVGRRADVMARLRDWQAGRALGDFTADRVKASSALVAVTFATGGGRPDLAGYARAGAAVERVWLAAQRLGLAVQPVSPVFLYAGRREDLRIVSPEFTDTLATIQGHFLDLLGVPVDESVALVLRLSFAAAASVRSRRLPVPGSRTDG</sequence>
<dbReference type="EMBL" id="JBIAMX010000014">
    <property type="protein sequence ID" value="MFF0545377.1"/>
    <property type="molecule type" value="Genomic_DNA"/>
</dbReference>
<keyword evidence="3" id="KW-1185">Reference proteome</keyword>
<dbReference type="Gene3D" id="3.40.109.10">
    <property type="entry name" value="NADH Oxidase"/>
    <property type="match status" value="1"/>
</dbReference>
<dbReference type="SUPFAM" id="SSF55469">
    <property type="entry name" value="FMN-dependent nitroreductase-like"/>
    <property type="match status" value="1"/>
</dbReference>
<dbReference type="PANTHER" id="PTHR43267:SF3">
    <property type="entry name" value="THIF PROTEIN"/>
    <property type="match status" value="1"/>
</dbReference>
<evidence type="ECO:0000313" key="2">
    <source>
        <dbReference type="EMBL" id="MFF0545377.1"/>
    </source>
</evidence>
<reference evidence="2 3" key="1">
    <citation type="submission" date="2024-10" db="EMBL/GenBank/DDBJ databases">
        <title>The Natural Products Discovery Center: Release of the First 8490 Sequenced Strains for Exploring Actinobacteria Biosynthetic Diversity.</title>
        <authorList>
            <person name="Kalkreuter E."/>
            <person name="Kautsar S.A."/>
            <person name="Yang D."/>
            <person name="Bader C.D."/>
            <person name="Teijaro C.N."/>
            <person name="Fluegel L."/>
            <person name="Davis C.M."/>
            <person name="Simpson J.R."/>
            <person name="Lauterbach L."/>
            <person name="Steele A.D."/>
            <person name="Gui C."/>
            <person name="Meng S."/>
            <person name="Li G."/>
            <person name="Viehrig K."/>
            <person name="Ye F."/>
            <person name="Su P."/>
            <person name="Kiefer A.F."/>
            <person name="Nichols A."/>
            <person name="Cepeda A.J."/>
            <person name="Yan W."/>
            <person name="Fan B."/>
            <person name="Jiang Y."/>
            <person name="Adhikari A."/>
            <person name="Zheng C.-J."/>
            <person name="Schuster L."/>
            <person name="Cowan T.M."/>
            <person name="Smanski M.J."/>
            <person name="Chevrette M.G."/>
            <person name="De Carvalho L.P.S."/>
            <person name="Shen B."/>
        </authorList>
    </citation>
    <scope>NUCLEOTIDE SEQUENCE [LARGE SCALE GENOMIC DNA]</scope>
    <source>
        <strain evidence="2 3">NPDC004045</strain>
    </source>
</reference>
<evidence type="ECO:0000259" key="1">
    <source>
        <dbReference type="Pfam" id="PF00899"/>
    </source>
</evidence>
<accession>A0ABW6PSH4</accession>
<protein>
    <submittedName>
        <fullName evidence="2">Rv1355c family protein</fullName>
    </submittedName>
</protein>
<dbReference type="Pfam" id="PF00899">
    <property type="entry name" value="ThiF"/>
    <property type="match status" value="1"/>
</dbReference>
<name>A0ABW6PSH4_9NOCA</name>
<feature type="domain" description="THIF-type NAD/FAD binding fold" evidence="1">
    <location>
        <begin position="89"/>
        <end position="223"/>
    </location>
</feature>
<dbReference type="Gene3D" id="3.40.50.720">
    <property type="entry name" value="NAD(P)-binding Rossmann-like Domain"/>
    <property type="match status" value="1"/>
</dbReference>
<dbReference type="InterPro" id="IPR000594">
    <property type="entry name" value="ThiF_NAD_FAD-bd"/>
</dbReference>
<dbReference type="NCBIfam" id="NF005901">
    <property type="entry name" value="PRK07877.1"/>
    <property type="match status" value="1"/>
</dbReference>
<dbReference type="Proteomes" id="UP001601444">
    <property type="component" value="Unassembled WGS sequence"/>
</dbReference>
<gene>
    <name evidence="2" type="ORF">ACFYTF_21320</name>
</gene>